<name>A0ABP0FKZ5_CLALP</name>
<dbReference type="EMBL" id="CAWYQH010000068">
    <property type="protein sequence ID" value="CAK8680335.1"/>
    <property type="molecule type" value="Genomic_DNA"/>
</dbReference>
<organism evidence="2 3">
    <name type="scientific">Clavelina lepadiformis</name>
    <name type="common">Light-bulb sea squirt</name>
    <name type="synonym">Ascidia lepadiformis</name>
    <dbReference type="NCBI Taxonomy" id="159417"/>
    <lineage>
        <taxon>Eukaryota</taxon>
        <taxon>Metazoa</taxon>
        <taxon>Chordata</taxon>
        <taxon>Tunicata</taxon>
        <taxon>Ascidiacea</taxon>
        <taxon>Aplousobranchia</taxon>
        <taxon>Clavelinidae</taxon>
        <taxon>Clavelina</taxon>
    </lineage>
</organism>
<evidence type="ECO:0000256" key="1">
    <source>
        <dbReference type="SAM" id="MobiDB-lite"/>
    </source>
</evidence>
<feature type="compositionally biased region" description="Basic and acidic residues" evidence="1">
    <location>
        <begin position="1"/>
        <end position="10"/>
    </location>
</feature>
<keyword evidence="3" id="KW-1185">Reference proteome</keyword>
<dbReference type="PANTHER" id="PTHR28674:SF1">
    <property type="entry name" value="NOP PROTEIN CHAPERONE 1"/>
    <property type="match status" value="1"/>
</dbReference>
<dbReference type="PANTHER" id="PTHR28674">
    <property type="entry name" value="SIMILAR TO DNA SEGMENT, CHR 10, WAYNE STATE UNIVERSITY 102,-EXPRESSED"/>
    <property type="match status" value="1"/>
</dbReference>
<feature type="region of interest" description="Disordered" evidence="1">
    <location>
        <begin position="1"/>
        <end position="21"/>
    </location>
</feature>
<dbReference type="InterPro" id="IPR027921">
    <property type="entry name" value="NOPCHAP1"/>
</dbReference>
<sequence length="150" mass="16785">MESKKCHSSELLDENLEPASSSWKQKLLLTSETGSKDDSECDVTLPTTKPHFFQCKDSALMDRVKSFLPKIQAANEEINVDNLQDTDKYDIENVDGCSKVIEMNISVVDDLEKTGIVRFLDQMSSDSSDSETDSESDQKIDLNIAKNNQS</sequence>
<comment type="caution">
    <text evidence="2">The sequence shown here is derived from an EMBL/GenBank/DDBJ whole genome shotgun (WGS) entry which is preliminary data.</text>
</comment>
<dbReference type="Pfam" id="PF15370">
    <property type="entry name" value="NOPCHAP1"/>
    <property type="match status" value="1"/>
</dbReference>
<reference evidence="2 3" key="1">
    <citation type="submission" date="2024-02" db="EMBL/GenBank/DDBJ databases">
        <authorList>
            <person name="Daric V."/>
            <person name="Darras S."/>
        </authorList>
    </citation>
    <scope>NUCLEOTIDE SEQUENCE [LARGE SCALE GENOMIC DNA]</scope>
</reference>
<accession>A0ABP0FKZ5</accession>
<dbReference type="Proteomes" id="UP001642483">
    <property type="component" value="Unassembled WGS sequence"/>
</dbReference>
<proteinExistence type="predicted"/>
<evidence type="ECO:0000313" key="3">
    <source>
        <dbReference type="Proteomes" id="UP001642483"/>
    </source>
</evidence>
<gene>
    <name evidence="2" type="ORF">CVLEPA_LOCUS10599</name>
</gene>
<evidence type="ECO:0000313" key="2">
    <source>
        <dbReference type="EMBL" id="CAK8680335.1"/>
    </source>
</evidence>
<feature type="region of interest" description="Disordered" evidence="1">
    <location>
        <begin position="122"/>
        <end position="150"/>
    </location>
</feature>
<protein>
    <submittedName>
        <fullName evidence="2">Uncharacterized protein</fullName>
    </submittedName>
</protein>